<dbReference type="Proteomes" id="UP001209570">
    <property type="component" value="Unassembled WGS sequence"/>
</dbReference>
<proteinExistence type="predicted"/>
<comment type="caution">
    <text evidence="1">The sequence shown here is derived from an EMBL/GenBank/DDBJ whole genome shotgun (WGS) entry which is preliminary data.</text>
</comment>
<keyword evidence="2" id="KW-1185">Reference proteome</keyword>
<evidence type="ECO:0000313" key="1">
    <source>
        <dbReference type="EMBL" id="KAJ0396993.1"/>
    </source>
</evidence>
<name>A0AAD5Q4V0_PYTIN</name>
<evidence type="ECO:0000313" key="2">
    <source>
        <dbReference type="Proteomes" id="UP001209570"/>
    </source>
</evidence>
<dbReference type="EMBL" id="JAKCXM010000271">
    <property type="protein sequence ID" value="KAJ0396993.1"/>
    <property type="molecule type" value="Genomic_DNA"/>
</dbReference>
<protein>
    <submittedName>
        <fullName evidence="1">Uncharacterized protein</fullName>
    </submittedName>
</protein>
<organism evidence="1 2">
    <name type="scientific">Pythium insidiosum</name>
    <name type="common">Pythiosis disease agent</name>
    <dbReference type="NCBI Taxonomy" id="114742"/>
    <lineage>
        <taxon>Eukaryota</taxon>
        <taxon>Sar</taxon>
        <taxon>Stramenopiles</taxon>
        <taxon>Oomycota</taxon>
        <taxon>Peronosporomycetes</taxon>
        <taxon>Pythiales</taxon>
        <taxon>Pythiaceae</taxon>
        <taxon>Pythium</taxon>
    </lineage>
</organism>
<dbReference type="AlphaFoldDB" id="A0AAD5Q4V0"/>
<reference evidence="1" key="1">
    <citation type="submission" date="2021-12" db="EMBL/GenBank/DDBJ databases">
        <title>Prjna785345.</title>
        <authorList>
            <person name="Rujirawat T."/>
            <person name="Krajaejun T."/>
        </authorList>
    </citation>
    <scope>NUCLEOTIDE SEQUENCE</scope>
    <source>
        <strain evidence="1">Pi057C3</strain>
    </source>
</reference>
<accession>A0AAD5Q4V0</accession>
<sequence>MRVRASSRSSSSALRLVLSTLASPKGLLSLGALMLLSMTYTVSVQLSMGPTARADVKLVVRRVRVGELEDVATELYPESIFSTDWRTKVSDEEILHLGALHGGCMQHKDSIVPWNYGLEGETVTLLGNETDPNILERLRQCPDVDVFIPGGIRGHGYCEDAVAYTKCTSYAFDCRPPRERH</sequence>
<gene>
    <name evidence="1" type="ORF">P43SY_007232</name>
</gene>